<reference evidence="1" key="1">
    <citation type="submission" date="2020-03" db="EMBL/GenBank/DDBJ databases">
        <title>The deep terrestrial virosphere.</title>
        <authorList>
            <person name="Holmfeldt K."/>
            <person name="Nilsson E."/>
            <person name="Simone D."/>
            <person name="Lopez-Fernandez M."/>
            <person name="Wu X."/>
            <person name="de Brujin I."/>
            <person name="Lundin D."/>
            <person name="Andersson A."/>
            <person name="Bertilsson S."/>
            <person name="Dopson M."/>
        </authorList>
    </citation>
    <scope>NUCLEOTIDE SEQUENCE</scope>
    <source>
        <strain evidence="1">MM415A00449</strain>
    </source>
</reference>
<protein>
    <submittedName>
        <fullName evidence="1">Uncharacterized protein</fullName>
    </submittedName>
</protein>
<evidence type="ECO:0000313" key="1">
    <source>
        <dbReference type="EMBL" id="QJA82006.1"/>
    </source>
</evidence>
<organism evidence="1">
    <name type="scientific">viral metagenome</name>
    <dbReference type="NCBI Taxonomy" id="1070528"/>
    <lineage>
        <taxon>unclassified sequences</taxon>
        <taxon>metagenomes</taxon>
        <taxon>organismal metagenomes</taxon>
    </lineage>
</organism>
<gene>
    <name evidence="1" type="ORF">MM415A00449_0003</name>
</gene>
<accession>A0A6M3KJ03</accession>
<name>A0A6M3KJ03_9ZZZZ</name>
<dbReference type="EMBL" id="MT142477">
    <property type="protein sequence ID" value="QJA82006.1"/>
    <property type="molecule type" value="Genomic_DNA"/>
</dbReference>
<sequence>MFIEPRSSYMGEKTYHVHGDGLKTYEIGYRFALGGDYFKSIYNGLPEEFDRNVDGKIFFVSRSGGKISQPVFEAFKSLLQKEWDAYLAYCDQKKEKYSDDPELREIYDHNGPASPFVYPAYWDYGWHEIVFDKGENHEENLDSGNGSECLAMAAAG</sequence>
<proteinExistence type="predicted"/>
<dbReference type="AlphaFoldDB" id="A0A6M3KJ03"/>